<reference evidence="3" key="2">
    <citation type="submission" date="2020-12" db="EMBL/GenBank/DDBJ databases">
        <title>New Spironucleus salmonicida genome in near-complete chromosomes.</title>
        <authorList>
            <person name="Xu F."/>
            <person name="Kurt Z."/>
            <person name="Jimenez-Gonzalez A."/>
            <person name="Astvaldsson A."/>
            <person name="Andersson J.O."/>
            <person name="Svard S.G."/>
        </authorList>
    </citation>
    <scope>NUCLEOTIDE SEQUENCE</scope>
    <source>
        <strain evidence="3">ATCC 50377</strain>
    </source>
</reference>
<dbReference type="GO" id="GO:0031514">
    <property type="term" value="C:motile cilium"/>
    <property type="evidence" value="ECO:0007669"/>
    <property type="project" value="TreeGrafter"/>
</dbReference>
<proteinExistence type="predicted"/>
<sequence length="1540" mass="177609">MKSAKIESLDPSILPASYTQNSERENLLLNYSAQFETAFLTNFPNRKPLFLSPQNEGKTHKFIPTFIKPAILPSSTLQSANLLSSFIARTTNYLPLENALLYPSYIQSPQTTLEWQSGDCYDLSILLASLLIGAGFNAHVVIGYADRRLTNQETARENCPEIPEFVEISQILADFYSSDIANSAIFKPHIIKMNHSYCKEINDFQDVETVFTQEQWILDNLQPCKKSIQNLIFRSNFPQNIYEKLTININLVHDIQLKNSTGFTDFTLLNNQIESKVAELRFSRSGNSNLRSEKLSVLGAVLVLNPNENYVKTSFLANKYLKPKPVIPVSEFNLISKIRSKMAKIGASELEIENFIINQMARDNKLDDILIPGKTGQKHKSELEKQTKSGVEKRKQRIQELSTDQLEGQRCYSWVYIEGITQEYEGDINAIKQQLEVPQNVKNGCFIDPASGRIFNVKNSLFKGIEAIFNDKNYFVNLQIEKNLQDVTYDFMNIESWCICLMNSEIVKIRQIQFNFVDKKAVQGSLVNQVGGAENGFLIEIQNAQSGIENCMNLPQNVVKNQEKLLQEQSIQQFNKDLLSQKENFADLGELQQDYLNQKNSELQKKYASRWDSVTPIRILISSLPVPWPVPTNLSEIKLENNFPLRKALEKEKITAEYVPEKTILYKDCFIRLFNTFSQRTGVAAIVQSRPRPVYTVVCDNEGDIIKNEISHWFITRISVFRSRVDGMVMRIQQFEVDDKIVHIEPNLDEFLRNNYGGELISKFDTETIEFNDNEYPMWCFIGEDLDELPEEEELKQIKFQSLYPIDSKLLINRFIFNDTREDGLSSHDLYENGVRKTIFYPKREDFLSCQTQHNNSIVQKFYDLLRLDGLIERQFIYNSAVDTENSITIPLSTTISGQFDSQVVNIASLTEKFRDLGSIQKTVTSRRRRLIEGKNIILNAEAQFIAGQAELTETTENEPQEPKKENAKIAFIENEDKIVNQDTFQELETSLTLASYNIYVANKQLFSSNIASVFTPKYSIQQGVSSLVKRHEDLLLMAYNLCPDVLEKKEEKEDDNLRFELPEKELNKSFSESEASQEHQEQETGIGIEFWLKKRTQTLKAQNSKETTHHLKSDLIELFSQKSGMMLPKGIASTDPSLNRLENIDSELRQNAQGYYYDYFAIDQYSSSFSLLSYLKLLKRRELPILPMHDSGKLAVSYMQMNMRDPQRYEQIQYNFEENLIRIVDYNTYPDLMSIQRLFVKQSGMCHFNNVYDFVSDIVTTQNIGLAKQLQNRESENVNKSKIRQPLGSIVGNATNNKIFQSFQQVPLADNEPQTSVLKVSEEFVFLSSREKLLHSVIYNDFQGKINSVDSVERNQETKLFNQTLKGLKFTPRDLIQAKNTLQNHGLNSRFNMRITPIQKIENQQSGTDFLDIFIPDEYKSVAILPVEISKKVLHDCMDAMRMRLVERSSIIQSRLEGETENLRRKKAVYNKSSEQLEISDREKILSEIRDSIFRIEILELRLQKHAQESAVRYVELEGKVKNDARMVNWDGERQIIAE</sequence>
<dbReference type="SUPFAM" id="SSF54001">
    <property type="entry name" value="Cysteine proteinases"/>
    <property type="match status" value="1"/>
</dbReference>
<evidence type="ECO:0000313" key="3">
    <source>
        <dbReference type="EMBL" id="KAH0576201.1"/>
    </source>
</evidence>
<dbReference type="InterPro" id="IPR038765">
    <property type="entry name" value="Papain-like_cys_pep_sf"/>
</dbReference>
<accession>V6LNV6</accession>
<gene>
    <name evidence="2" type="ORF">SS50377_14676</name>
    <name evidence="3" type="ORF">SS50377_21762</name>
</gene>
<keyword evidence="4" id="KW-1185">Reference proteome</keyword>
<evidence type="ECO:0000313" key="4">
    <source>
        <dbReference type="Proteomes" id="UP000018208"/>
    </source>
</evidence>
<dbReference type="PANTHER" id="PTHR35249">
    <property type="entry name" value="DYNEIN REGULATORY COMPLEX SUBUNIT 7"/>
    <property type="match status" value="1"/>
</dbReference>
<dbReference type="Proteomes" id="UP000018208">
    <property type="component" value="Unassembled WGS sequence"/>
</dbReference>
<reference evidence="2 3" key="1">
    <citation type="journal article" date="2014" name="PLoS Genet.">
        <title>The Genome of Spironucleus salmonicida Highlights a Fish Pathogen Adapted to Fluctuating Environments.</title>
        <authorList>
            <person name="Xu F."/>
            <person name="Jerlstrom-Hultqvist J."/>
            <person name="Einarsson E."/>
            <person name="Astvaldsson A."/>
            <person name="Svard S.G."/>
            <person name="Andersson J.O."/>
        </authorList>
    </citation>
    <scope>NUCLEOTIDE SEQUENCE</scope>
    <source>
        <strain evidence="3">ATCC 50377</strain>
    </source>
</reference>
<dbReference type="PANTHER" id="PTHR35249:SF2">
    <property type="entry name" value="DYNEIN REGULATORY COMPLEX SUBUNIT 7"/>
    <property type="match status" value="1"/>
</dbReference>
<name>V6LNV6_9EUKA</name>
<dbReference type="Gene3D" id="3.10.620.30">
    <property type="match status" value="1"/>
</dbReference>
<dbReference type="InterPro" id="IPR033551">
    <property type="entry name" value="DRC7/lobo"/>
</dbReference>
<dbReference type="EMBL" id="KI546098">
    <property type="protein sequence ID" value="EST45401.1"/>
    <property type="molecule type" value="Genomic_DNA"/>
</dbReference>
<dbReference type="GO" id="GO:0048870">
    <property type="term" value="P:cell motility"/>
    <property type="evidence" value="ECO:0007669"/>
    <property type="project" value="TreeGrafter"/>
</dbReference>
<evidence type="ECO:0000313" key="2">
    <source>
        <dbReference type="EMBL" id="EST45401.1"/>
    </source>
</evidence>
<organism evidence="2">
    <name type="scientific">Spironucleus salmonicida</name>
    <dbReference type="NCBI Taxonomy" id="348837"/>
    <lineage>
        <taxon>Eukaryota</taxon>
        <taxon>Metamonada</taxon>
        <taxon>Diplomonadida</taxon>
        <taxon>Hexamitidae</taxon>
        <taxon>Hexamitinae</taxon>
        <taxon>Spironucleus</taxon>
    </lineage>
</organism>
<dbReference type="Pfam" id="PF24671">
    <property type="entry name" value="DRC7_C"/>
    <property type="match status" value="1"/>
</dbReference>
<dbReference type="VEuPathDB" id="GiardiaDB:SS50377_21762"/>
<dbReference type="InterPro" id="IPR056292">
    <property type="entry name" value="DRC7_C"/>
</dbReference>
<feature type="domain" description="Dynein regulatory complex subunit 7 C-terminal" evidence="1">
    <location>
        <begin position="1429"/>
        <end position="1530"/>
    </location>
</feature>
<evidence type="ECO:0000259" key="1">
    <source>
        <dbReference type="Pfam" id="PF24671"/>
    </source>
</evidence>
<dbReference type="OrthoDB" id="10251238at2759"/>
<protein>
    <recommendedName>
        <fullName evidence="1">Dynein regulatory complex subunit 7 C-terminal domain-containing protein</fullName>
    </recommendedName>
</protein>
<dbReference type="EMBL" id="AUWU02000002">
    <property type="protein sequence ID" value="KAH0576201.1"/>
    <property type="molecule type" value="Genomic_DNA"/>
</dbReference>